<accession>A0A087TGI4</accession>
<evidence type="ECO:0000313" key="1">
    <source>
        <dbReference type="EMBL" id="KFM64223.1"/>
    </source>
</evidence>
<name>A0A087TGI4_STEMI</name>
<gene>
    <name evidence="1" type="ORF">X975_06898</name>
</gene>
<dbReference type="EMBL" id="KK115122">
    <property type="protein sequence ID" value="KFM64223.1"/>
    <property type="molecule type" value="Genomic_DNA"/>
</dbReference>
<feature type="non-terminal residue" evidence="1">
    <location>
        <position position="38"/>
    </location>
</feature>
<dbReference type="AlphaFoldDB" id="A0A087TGI4"/>
<protein>
    <submittedName>
        <fullName evidence="1">Uncharacterized protein</fullName>
    </submittedName>
</protein>
<dbReference type="Proteomes" id="UP000054359">
    <property type="component" value="Unassembled WGS sequence"/>
</dbReference>
<keyword evidence="2" id="KW-1185">Reference proteome</keyword>
<evidence type="ECO:0000313" key="2">
    <source>
        <dbReference type="Proteomes" id="UP000054359"/>
    </source>
</evidence>
<reference evidence="1 2" key="1">
    <citation type="submission" date="2013-11" db="EMBL/GenBank/DDBJ databases">
        <title>Genome sequencing of Stegodyphus mimosarum.</title>
        <authorList>
            <person name="Bechsgaard J."/>
        </authorList>
    </citation>
    <scope>NUCLEOTIDE SEQUENCE [LARGE SCALE GENOMIC DNA]</scope>
</reference>
<proteinExistence type="predicted"/>
<organism evidence="1 2">
    <name type="scientific">Stegodyphus mimosarum</name>
    <name type="common">African social velvet spider</name>
    <dbReference type="NCBI Taxonomy" id="407821"/>
    <lineage>
        <taxon>Eukaryota</taxon>
        <taxon>Metazoa</taxon>
        <taxon>Ecdysozoa</taxon>
        <taxon>Arthropoda</taxon>
        <taxon>Chelicerata</taxon>
        <taxon>Arachnida</taxon>
        <taxon>Araneae</taxon>
        <taxon>Araneomorphae</taxon>
        <taxon>Entelegynae</taxon>
        <taxon>Eresoidea</taxon>
        <taxon>Eresidae</taxon>
        <taxon>Stegodyphus</taxon>
    </lineage>
</organism>
<sequence length="38" mass="4125">MKAEPSFCISIECISVAFSNCNTTIAFFSPGVAQFHLL</sequence>